<dbReference type="SUPFAM" id="SSF158230">
    <property type="entry name" value="PRP4-like"/>
    <property type="match status" value="1"/>
</dbReference>
<dbReference type="GO" id="GO:0017070">
    <property type="term" value="F:U6 snRNA binding"/>
    <property type="evidence" value="ECO:0007669"/>
    <property type="project" value="TreeGrafter"/>
</dbReference>
<dbReference type="InterPro" id="IPR036285">
    <property type="entry name" value="PRP4-like_sf"/>
</dbReference>
<dbReference type="Gene3D" id="2.130.10.10">
    <property type="entry name" value="YVTN repeat-like/Quinoprotein amine dehydrogenase"/>
    <property type="match status" value="3"/>
</dbReference>
<dbReference type="PANTHER" id="PTHR19846">
    <property type="entry name" value="WD40 REPEAT PROTEIN"/>
    <property type="match status" value="1"/>
</dbReference>
<dbReference type="InterPro" id="IPR020472">
    <property type="entry name" value="WD40_PAC1"/>
</dbReference>
<evidence type="ECO:0000256" key="3">
    <source>
        <dbReference type="PROSITE-ProRule" id="PRU00221"/>
    </source>
</evidence>
<dbReference type="AlphaFoldDB" id="A0A9P8AIE7"/>
<dbReference type="Pfam" id="PF00400">
    <property type="entry name" value="WD40"/>
    <property type="match status" value="6"/>
</dbReference>
<dbReference type="GeneID" id="66113850"/>
<dbReference type="Pfam" id="PF08799">
    <property type="entry name" value="PRP4"/>
    <property type="match status" value="1"/>
</dbReference>
<feature type="repeat" description="WD" evidence="3">
    <location>
        <begin position="429"/>
        <end position="464"/>
    </location>
</feature>
<sequence length="464" mass="52126">MDSKQVPTDDGEVRHQLRSLGEPITIFGEGPFQRRTRLILVLENRANTNFDFAYIEEGNNDDENYVDDDEDDDDDEYYTPGPPELLETRKKILHYSLERASIRTTNLRQAFKSQDFIKQLKHRRHINNQLKTYGLYGSQVIQGNTRALSSVRISPDNTKIATGSWDGTLYVLNPEDLLTTYTSGPGHHSEKVSGIDWKDNDTIVSGGNEGTINIWKCEPNNKKLTVITSIPQAHESRITKTLFHPSGDNVISTSFDQTWKMWDVNRRIDTCLVQQEGHSREVMCGAFHPDGSLFVSGGLDSIARIWDLRSGRSIGILDGHIKGVYSTDWSPNGYQVATGGGDGNIKIWDIRRLAQSNKELYLIPGHTKIVSDVRFYHRTGDDLLSSPVTNEDGENPETLDSTGTFLVSSSFTGDVKVWSSDSWTNVKSLKGNHDKVMSCDVSSNGQMIVSSGWDRTVRMWKACI</sequence>
<evidence type="ECO:0000256" key="4">
    <source>
        <dbReference type="SAM" id="MobiDB-lite"/>
    </source>
</evidence>
<dbReference type="Gene3D" id="4.10.280.110">
    <property type="entry name" value="Pre-mRNA processing factor 4 domain"/>
    <property type="match status" value="1"/>
</dbReference>
<dbReference type="GO" id="GO:0000398">
    <property type="term" value="P:mRNA splicing, via spliceosome"/>
    <property type="evidence" value="ECO:0007669"/>
    <property type="project" value="TreeGrafter"/>
</dbReference>
<dbReference type="EMBL" id="JAHMUF010000010">
    <property type="protein sequence ID" value="KAG7193783.1"/>
    <property type="molecule type" value="Genomic_DNA"/>
</dbReference>
<feature type="region of interest" description="Disordered" evidence="4">
    <location>
        <begin position="57"/>
        <end position="82"/>
    </location>
</feature>
<protein>
    <recommendedName>
        <fullName evidence="5">Pre-mRNA processing factor 4 (PRP4)-like domain-containing protein</fullName>
    </recommendedName>
</protein>
<proteinExistence type="predicted"/>
<feature type="repeat" description="WD" evidence="3">
    <location>
        <begin position="317"/>
        <end position="358"/>
    </location>
</feature>
<reference evidence="6" key="1">
    <citation type="submission" date="2021-03" db="EMBL/GenBank/DDBJ databases">
        <authorList>
            <person name="Palmer J.M."/>
        </authorList>
    </citation>
    <scope>NUCLEOTIDE SEQUENCE</scope>
    <source>
        <strain evidence="6">ARV_011</strain>
    </source>
</reference>
<dbReference type="SMART" id="SM00320">
    <property type="entry name" value="WD40"/>
    <property type="match status" value="7"/>
</dbReference>
<name>A0A9P8AIE7_9ASCO</name>
<feature type="domain" description="Pre-mRNA processing factor 4 (PRP4)-like" evidence="5">
    <location>
        <begin position="8"/>
        <end position="65"/>
    </location>
</feature>
<evidence type="ECO:0000313" key="7">
    <source>
        <dbReference type="Proteomes" id="UP000790833"/>
    </source>
</evidence>
<comment type="caution">
    <text evidence="6">The sequence shown here is derived from an EMBL/GenBank/DDBJ whole genome shotgun (WGS) entry which is preliminary data.</text>
</comment>
<evidence type="ECO:0000256" key="2">
    <source>
        <dbReference type="ARBA" id="ARBA00022737"/>
    </source>
</evidence>
<dbReference type="PROSITE" id="PS50082">
    <property type="entry name" value="WD_REPEATS_2"/>
    <property type="match status" value="6"/>
</dbReference>
<keyword evidence="7" id="KW-1185">Reference proteome</keyword>
<dbReference type="SMART" id="SM00500">
    <property type="entry name" value="SFM"/>
    <property type="match status" value="1"/>
</dbReference>
<evidence type="ECO:0000256" key="1">
    <source>
        <dbReference type="ARBA" id="ARBA00022574"/>
    </source>
</evidence>
<dbReference type="InterPro" id="IPR015943">
    <property type="entry name" value="WD40/YVTN_repeat-like_dom_sf"/>
</dbReference>
<dbReference type="OrthoDB" id="540662at2759"/>
<feature type="repeat" description="WD" evidence="3">
    <location>
        <begin position="275"/>
        <end position="316"/>
    </location>
</feature>
<dbReference type="InterPro" id="IPR014906">
    <property type="entry name" value="PRP4-like"/>
</dbReference>
<dbReference type="PANTHER" id="PTHR19846:SF0">
    <property type="entry name" value="PRE-MRNA PROCESSING FACTOR 4"/>
    <property type="match status" value="1"/>
</dbReference>
<dbReference type="GO" id="GO:0030621">
    <property type="term" value="F:U4 snRNA binding"/>
    <property type="evidence" value="ECO:0007669"/>
    <property type="project" value="TreeGrafter"/>
</dbReference>
<accession>A0A9P8AIE7</accession>
<keyword evidence="2" id="KW-0677">Repeat</keyword>
<dbReference type="RefSeq" id="XP_043049331.1">
    <property type="nucleotide sequence ID" value="XM_043191319.1"/>
</dbReference>
<gene>
    <name evidence="6" type="ORF">KQ657_000476</name>
</gene>
<feature type="repeat" description="WD" evidence="3">
    <location>
        <begin position="185"/>
        <end position="225"/>
    </location>
</feature>
<organism evidence="6 7">
    <name type="scientific">Scheffersomyces spartinae</name>
    <dbReference type="NCBI Taxonomy" id="45513"/>
    <lineage>
        <taxon>Eukaryota</taxon>
        <taxon>Fungi</taxon>
        <taxon>Dikarya</taxon>
        <taxon>Ascomycota</taxon>
        <taxon>Saccharomycotina</taxon>
        <taxon>Pichiomycetes</taxon>
        <taxon>Debaryomycetaceae</taxon>
        <taxon>Scheffersomyces</taxon>
    </lineage>
</organism>
<keyword evidence="1 3" id="KW-0853">WD repeat</keyword>
<feature type="repeat" description="WD" evidence="3">
    <location>
        <begin position="141"/>
        <end position="173"/>
    </location>
</feature>
<dbReference type="InterPro" id="IPR001680">
    <property type="entry name" value="WD40_rpt"/>
</dbReference>
<dbReference type="PROSITE" id="PS50294">
    <property type="entry name" value="WD_REPEATS_REGION"/>
    <property type="match status" value="4"/>
</dbReference>
<dbReference type="PROSITE" id="PS00678">
    <property type="entry name" value="WD_REPEATS_1"/>
    <property type="match status" value="2"/>
</dbReference>
<dbReference type="CDD" id="cd00200">
    <property type="entry name" value="WD40"/>
    <property type="match status" value="1"/>
</dbReference>
<dbReference type="InterPro" id="IPR019775">
    <property type="entry name" value="WD40_repeat_CS"/>
</dbReference>
<feature type="repeat" description="WD" evidence="3">
    <location>
        <begin position="231"/>
        <end position="265"/>
    </location>
</feature>
<evidence type="ECO:0000313" key="6">
    <source>
        <dbReference type="EMBL" id="KAG7193783.1"/>
    </source>
</evidence>
<dbReference type="GO" id="GO:0046540">
    <property type="term" value="C:U4/U6 x U5 tri-snRNP complex"/>
    <property type="evidence" value="ECO:0007669"/>
    <property type="project" value="TreeGrafter"/>
</dbReference>
<dbReference type="SUPFAM" id="SSF50978">
    <property type="entry name" value="WD40 repeat-like"/>
    <property type="match status" value="1"/>
</dbReference>
<evidence type="ECO:0000259" key="5">
    <source>
        <dbReference type="SMART" id="SM00500"/>
    </source>
</evidence>
<feature type="compositionally biased region" description="Acidic residues" evidence="4">
    <location>
        <begin position="58"/>
        <end position="77"/>
    </location>
</feature>
<dbReference type="Proteomes" id="UP000790833">
    <property type="component" value="Unassembled WGS sequence"/>
</dbReference>
<dbReference type="InterPro" id="IPR036322">
    <property type="entry name" value="WD40_repeat_dom_sf"/>
</dbReference>
<dbReference type="PRINTS" id="PR00320">
    <property type="entry name" value="GPROTEINBRPT"/>
</dbReference>